<evidence type="ECO:0000256" key="1">
    <source>
        <dbReference type="ARBA" id="ARBA00011073"/>
    </source>
</evidence>
<dbReference type="GO" id="GO:0006508">
    <property type="term" value="P:proteolysis"/>
    <property type="evidence" value="ECO:0007669"/>
    <property type="project" value="UniProtKB-KW"/>
</dbReference>
<dbReference type="InterPro" id="IPR023827">
    <property type="entry name" value="Peptidase_S8_Asp-AS"/>
</dbReference>
<organism evidence="9 10">
    <name type="scientific">Deinococcus ruber</name>
    <dbReference type="NCBI Taxonomy" id="1848197"/>
    <lineage>
        <taxon>Bacteria</taxon>
        <taxon>Thermotogati</taxon>
        <taxon>Deinococcota</taxon>
        <taxon>Deinococci</taxon>
        <taxon>Deinococcales</taxon>
        <taxon>Deinococcaceae</taxon>
        <taxon>Deinococcus</taxon>
    </lineage>
</organism>
<dbReference type="PROSITE" id="PS00138">
    <property type="entry name" value="SUBTILASE_SER"/>
    <property type="match status" value="1"/>
</dbReference>
<keyword evidence="2 5" id="KW-0645">Protease</keyword>
<dbReference type="AlphaFoldDB" id="A0A918C325"/>
<dbReference type="InterPro" id="IPR015500">
    <property type="entry name" value="Peptidase_S8_subtilisin-rel"/>
</dbReference>
<evidence type="ECO:0000256" key="3">
    <source>
        <dbReference type="ARBA" id="ARBA00022801"/>
    </source>
</evidence>
<evidence type="ECO:0000313" key="9">
    <source>
        <dbReference type="EMBL" id="GGR03201.1"/>
    </source>
</evidence>
<protein>
    <recommendedName>
        <fullName evidence="8">Peptidase S8/S53 domain-containing protein</fullName>
    </recommendedName>
</protein>
<evidence type="ECO:0000256" key="6">
    <source>
        <dbReference type="RuleBase" id="RU003355"/>
    </source>
</evidence>
<feature type="active site" description="Charge relay system" evidence="5">
    <location>
        <position position="190"/>
    </location>
</feature>
<dbReference type="Proteomes" id="UP000603865">
    <property type="component" value="Unassembled WGS sequence"/>
</dbReference>
<reference evidence="9" key="1">
    <citation type="journal article" date="2014" name="Int. J. Syst. Evol. Microbiol.">
        <title>Complete genome sequence of Corynebacterium casei LMG S-19264T (=DSM 44701T), isolated from a smear-ripened cheese.</title>
        <authorList>
            <consortium name="US DOE Joint Genome Institute (JGI-PGF)"/>
            <person name="Walter F."/>
            <person name="Albersmeier A."/>
            <person name="Kalinowski J."/>
            <person name="Ruckert C."/>
        </authorList>
    </citation>
    <scope>NUCLEOTIDE SEQUENCE</scope>
    <source>
        <strain evidence="9">JCM 31311</strain>
    </source>
</reference>
<evidence type="ECO:0000256" key="5">
    <source>
        <dbReference type="PROSITE-ProRule" id="PRU01240"/>
    </source>
</evidence>
<dbReference type="PROSITE" id="PS00136">
    <property type="entry name" value="SUBTILASE_ASP"/>
    <property type="match status" value="1"/>
</dbReference>
<dbReference type="PANTHER" id="PTHR43806">
    <property type="entry name" value="PEPTIDASE S8"/>
    <property type="match status" value="1"/>
</dbReference>
<evidence type="ECO:0000256" key="2">
    <source>
        <dbReference type="ARBA" id="ARBA00022670"/>
    </source>
</evidence>
<dbReference type="EMBL" id="BMQL01000006">
    <property type="protein sequence ID" value="GGR03201.1"/>
    <property type="molecule type" value="Genomic_DNA"/>
</dbReference>
<proteinExistence type="inferred from homology"/>
<keyword evidence="3 5" id="KW-0378">Hydrolase</keyword>
<dbReference type="Gene3D" id="3.40.50.200">
    <property type="entry name" value="Peptidase S8/S53 domain"/>
    <property type="match status" value="1"/>
</dbReference>
<feature type="active site" description="Charge relay system" evidence="5">
    <location>
        <position position="380"/>
    </location>
</feature>
<keyword evidence="4 5" id="KW-0720">Serine protease</keyword>
<name>A0A918C325_9DEIO</name>
<dbReference type="PRINTS" id="PR00723">
    <property type="entry name" value="SUBTILISIN"/>
</dbReference>
<dbReference type="GO" id="GO:0004252">
    <property type="term" value="F:serine-type endopeptidase activity"/>
    <property type="evidence" value="ECO:0007669"/>
    <property type="project" value="UniProtKB-UniRule"/>
</dbReference>
<dbReference type="PROSITE" id="PS51892">
    <property type="entry name" value="SUBTILASE"/>
    <property type="match status" value="1"/>
</dbReference>
<evidence type="ECO:0000256" key="4">
    <source>
        <dbReference type="ARBA" id="ARBA00022825"/>
    </source>
</evidence>
<accession>A0A918C325</accession>
<dbReference type="RefSeq" id="WP_189088981.1">
    <property type="nucleotide sequence ID" value="NZ_BMQL01000006.1"/>
</dbReference>
<comment type="similarity">
    <text evidence="1 5 6">Belongs to the peptidase S8 family.</text>
</comment>
<evidence type="ECO:0000313" key="10">
    <source>
        <dbReference type="Proteomes" id="UP000603865"/>
    </source>
</evidence>
<dbReference type="InterPro" id="IPR023828">
    <property type="entry name" value="Peptidase_S8_Ser-AS"/>
</dbReference>
<gene>
    <name evidence="9" type="ORF">GCM10008957_15080</name>
</gene>
<reference evidence="9" key="2">
    <citation type="submission" date="2020-09" db="EMBL/GenBank/DDBJ databases">
        <authorList>
            <person name="Sun Q."/>
            <person name="Ohkuma M."/>
        </authorList>
    </citation>
    <scope>NUCLEOTIDE SEQUENCE</scope>
    <source>
        <strain evidence="9">JCM 31311</strain>
    </source>
</reference>
<dbReference type="InterPro" id="IPR050131">
    <property type="entry name" value="Peptidase_S8_subtilisin-like"/>
</dbReference>
<feature type="domain" description="Peptidase S8/S53" evidence="8">
    <location>
        <begin position="181"/>
        <end position="411"/>
    </location>
</feature>
<evidence type="ECO:0000256" key="7">
    <source>
        <dbReference type="SAM" id="SignalP"/>
    </source>
</evidence>
<feature type="active site" description="Charge relay system" evidence="5">
    <location>
        <position position="233"/>
    </location>
</feature>
<dbReference type="InterPro" id="IPR000209">
    <property type="entry name" value="Peptidase_S8/S53_dom"/>
</dbReference>
<keyword evidence="7" id="KW-0732">Signal</keyword>
<keyword evidence="10" id="KW-1185">Reference proteome</keyword>
<dbReference type="InterPro" id="IPR036852">
    <property type="entry name" value="Peptidase_S8/S53_dom_sf"/>
</dbReference>
<comment type="caution">
    <text evidence="9">The sequence shown here is derived from an EMBL/GenBank/DDBJ whole genome shotgun (WGS) entry which is preliminary data.</text>
</comment>
<sequence length="440" mass="44490">MKKPLFSFLGCIGTALLLGACGQTSTPAAQAAHQAAPTQIVTVMTPGTATDQQLEALYGGHLITRTDTFALIGRTGNAPALPLQTLGTKKTYVAEQNIGVITAPEKLSASGLGVWGDSLGVWGDGLGVWGDGLGVWGDGLGVWGDGLGVWGDGTYNVIPANTSPWQQIGLEQAQRTATTLGRNVTIAVLDTGIDLNHTAFGGTLTPSSTWKDYIDGDATPQDEGVVGVGLAGHGTEVAGIALQIAPGAKIMPVRVLDSDGNGDVDDVVSGIVWAVQHGASIINLSLGADSSMTAVNQAIAYANSQNVLVVGAAGNNGNEGLDYPAADFASPLDISVGSVSGQRLKSSFSQYGSSLNVLAPGERIYGPAPANQVGAWSGTSMSAPVVSGALALGLSQQVTAARAAAALRASAGSLDATNPLYQGKLGNGQVDLAAFTDQLK</sequence>
<dbReference type="PROSITE" id="PS51257">
    <property type="entry name" value="PROKAR_LIPOPROTEIN"/>
    <property type="match status" value="1"/>
</dbReference>
<feature type="chain" id="PRO_5037962189" description="Peptidase S8/S53 domain-containing protein" evidence="7">
    <location>
        <begin position="32"/>
        <end position="440"/>
    </location>
</feature>
<dbReference type="PANTHER" id="PTHR43806:SF11">
    <property type="entry name" value="CEREVISIN-RELATED"/>
    <property type="match status" value="1"/>
</dbReference>
<dbReference type="Pfam" id="PF00082">
    <property type="entry name" value="Peptidase_S8"/>
    <property type="match status" value="1"/>
</dbReference>
<dbReference type="SUPFAM" id="SSF52743">
    <property type="entry name" value="Subtilisin-like"/>
    <property type="match status" value="1"/>
</dbReference>
<evidence type="ECO:0000259" key="8">
    <source>
        <dbReference type="Pfam" id="PF00082"/>
    </source>
</evidence>
<feature type="signal peptide" evidence="7">
    <location>
        <begin position="1"/>
        <end position="31"/>
    </location>
</feature>